<keyword evidence="4 7" id="KW-0812">Transmembrane</keyword>
<feature type="transmembrane region" description="Helical" evidence="7">
    <location>
        <begin position="462"/>
        <end position="481"/>
    </location>
</feature>
<protein>
    <submittedName>
        <fullName evidence="9">Membrane-fusion protein, contains peptidase family M50 domain</fullName>
    </submittedName>
</protein>
<dbReference type="GO" id="GO:0005737">
    <property type="term" value="C:cytoplasm"/>
    <property type="evidence" value="ECO:0007669"/>
    <property type="project" value="TreeGrafter"/>
</dbReference>
<dbReference type="PANTHER" id="PTHR13325:SF3">
    <property type="entry name" value="MEMBRANE-BOUND TRANSCRIPTION FACTOR SITE-2 PROTEASE"/>
    <property type="match status" value="1"/>
</dbReference>
<dbReference type="AlphaFoldDB" id="B3DX45"/>
<evidence type="ECO:0000256" key="3">
    <source>
        <dbReference type="ARBA" id="ARBA00007931"/>
    </source>
</evidence>
<name>B3DX45_METI4</name>
<evidence type="ECO:0000256" key="7">
    <source>
        <dbReference type="SAM" id="Phobius"/>
    </source>
</evidence>
<keyword evidence="5 7" id="KW-1133">Transmembrane helix</keyword>
<dbReference type="KEGG" id="min:Minf_0125"/>
<feature type="transmembrane region" description="Helical" evidence="7">
    <location>
        <begin position="419"/>
        <end position="441"/>
    </location>
</feature>
<evidence type="ECO:0000256" key="4">
    <source>
        <dbReference type="ARBA" id="ARBA00022692"/>
    </source>
</evidence>
<feature type="transmembrane region" description="Helical" evidence="7">
    <location>
        <begin position="305"/>
        <end position="326"/>
    </location>
</feature>
<dbReference type="InterPro" id="IPR001193">
    <property type="entry name" value="MBTPS2"/>
</dbReference>
<evidence type="ECO:0000259" key="8">
    <source>
        <dbReference type="Pfam" id="PF02163"/>
    </source>
</evidence>
<organism evidence="9 10">
    <name type="scientific">Methylacidiphilum infernorum (isolate V4)</name>
    <name type="common">Methylokorus infernorum (strain V4)</name>
    <dbReference type="NCBI Taxonomy" id="481448"/>
    <lineage>
        <taxon>Bacteria</taxon>
        <taxon>Pseudomonadati</taxon>
        <taxon>Verrucomicrobiota</taxon>
        <taxon>Methylacidiphilae</taxon>
        <taxon>Methylacidiphilales</taxon>
        <taxon>Methylacidiphilaceae</taxon>
        <taxon>Methylacidiphilum (ex Ratnadevi et al. 2023)</taxon>
    </lineage>
</organism>
<dbReference type="eggNOG" id="COG0845">
    <property type="taxonomic scope" value="Bacteria"/>
</dbReference>
<dbReference type="Gene3D" id="2.40.50.100">
    <property type="match status" value="1"/>
</dbReference>
<evidence type="ECO:0000256" key="2">
    <source>
        <dbReference type="ARBA" id="ARBA00004127"/>
    </source>
</evidence>
<sequence>MKGTLKLHLGVEDSTQNEDGIEIDPMRERTEQELLALVLVSTRKDLVGKLQLFAGKEFYVVKDPLSLNYFRFPPEEYDLAQLIDGKRRIGEILLLFHRKYPHLQITAEEVISFHKDLIQKGLVILPARSFVSEVTKKRPFSLFGLWAQLIHNLIFFKIPLLDPNDKIEKVVQLFSFVWSKTGITLTVAFWMITVFFLFINEEAFKTNEVNFFSPQNFFLLYLATGLVKTFHEFGHALSCKRFGGEVHEMGIGFLCFVPVGYVDASDTWMIEDKRKRLFVAAAGIYMELTIAALASYFWVFSPLGLAKNLAFNVMVTASVTTLLFNLNPLMRFDGYYALCDLLEIPNLREKAIAFCSAKVQRLLFGYRNLMQEELFQDESKGKVFILYAIAAYLYMVYLIYAVGGVLFARVLKPYGLENVGFLFGIFFEASFALLLVSRVLYDAFSTHNKAYIVKIENVWIRLSKVTAFLCLLLSFLFFVPVREKISVQAVARAEKGQSLSSPSGGVVEEVYVRNGQWVKAGEPLLKLKNPEIETEERWERLELASLMLDLSPQHGSREVKEKEKGAIASLSLNRTISRLRWVEKLKEGLLIRANAEGMVTTPDPQALVGKYCKAHEVILNIAETKTLYLWIPLDESQTKVVAVGNKIKAAWLATAEYFYTTIDKITKGDCHTEDLLPALFVRNGGPVPSVDFGNPSAVLKKFPVFFALAPVPPLKGELFIEGMRAKVRIYGKKTTIGKRLWNKLCLFFLKKQEG</sequence>
<dbReference type="STRING" id="481448.Minf_0125"/>
<evidence type="ECO:0000313" key="10">
    <source>
        <dbReference type="Proteomes" id="UP000009149"/>
    </source>
</evidence>
<evidence type="ECO:0000313" key="9">
    <source>
        <dbReference type="EMBL" id="ACD82185.1"/>
    </source>
</evidence>
<dbReference type="GO" id="GO:0016020">
    <property type="term" value="C:membrane"/>
    <property type="evidence" value="ECO:0007669"/>
    <property type="project" value="InterPro"/>
</dbReference>
<feature type="transmembrane region" description="Helical" evidence="7">
    <location>
        <begin position="277"/>
        <end position="299"/>
    </location>
</feature>
<evidence type="ECO:0000256" key="1">
    <source>
        <dbReference type="ARBA" id="ARBA00001947"/>
    </source>
</evidence>
<dbReference type="Pfam" id="PF02163">
    <property type="entry name" value="Peptidase_M50"/>
    <property type="match status" value="1"/>
</dbReference>
<keyword evidence="6 7" id="KW-0472">Membrane</keyword>
<comment type="cofactor">
    <cofactor evidence="1">
        <name>Zn(2+)</name>
        <dbReference type="ChEBI" id="CHEBI:29105"/>
    </cofactor>
</comment>
<proteinExistence type="inferred from homology"/>
<dbReference type="GO" id="GO:0012505">
    <property type="term" value="C:endomembrane system"/>
    <property type="evidence" value="ECO:0007669"/>
    <property type="project" value="UniProtKB-SubCell"/>
</dbReference>
<accession>B3DX45</accession>
<dbReference type="GO" id="GO:0031293">
    <property type="term" value="P:membrane protein intracellular domain proteolysis"/>
    <property type="evidence" value="ECO:0007669"/>
    <property type="project" value="TreeGrafter"/>
</dbReference>
<dbReference type="eggNOG" id="COG1994">
    <property type="taxonomic scope" value="Bacteria"/>
</dbReference>
<evidence type="ECO:0000256" key="5">
    <source>
        <dbReference type="ARBA" id="ARBA00022989"/>
    </source>
</evidence>
<dbReference type="EMBL" id="CP000975">
    <property type="protein sequence ID" value="ACD82185.1"/>
    <property type="molecule type" value="Genomic_DNA"/>
</dbReference>
<dbReference type="PANTHER" id="PTHR13325">
    <property type="entry name" value="PROTEASE M50 MEMBRANE-BOUND TRANSCRIPTION FACTOR SITE 2 PROTEASE"/>
    <property type="match status" value="1"/>
</dbReference>
<dbReference type="GO" id="GO:0004222">
    <property type="term" value="F:metalloendopeptidase activity"/>
    <property type="evidence" value="ECO:0007669"/>
    <property type="project" value="InterPro"/>
</dbReference>
<feature type="domain" description="Peptidase M50" evidence="8">
    <location>
        <begin position="223"/>
        <end position="324"/>
    </location>
</feature>
<feature type="transmembrane region" description="Helical" evidence="7">
    <location>
        <begin position="140"/>
        <end position="161"/>
    </location>
</feature>
<feature type="transmembrane region" description="Helical" evidence="7">
    <location>
        <begin position="384"/>
        <end position="407"/>
    </location>
</feature>
<dbReference type="HOGENOM" id="CLU_019354_0_0_0"/>
<comment type="subcellular location">
    <subcellularLocation>
        <location evidence="2">Endomembrane system</location>
        <topology evidence="2">Multi-pass membrane protein</topology>
    </subcellularLocation>
</comment>
<gene>
    <name evidence="9" type="ordered locus">Minf_0125</name>
</gene>
<dbReference type="Proteomes" id="UP000009149">
    <property type="component" value="Chromosome"/>
</dbReference>
<feature type="transmembrane region" description="Helical" evidence="7">
    <location>
        <begin position="181"/>
        <end position="199"/>
    </location>
</feature>
<evidence type="ECO:0000256" key="6">
    <source>
        <dbReference type="ARBA" id="ARBA00023136"/>
    </source>
</evidence>
<reference evidence="9 10" key="1">
    <citation type="journal article" date="2008" name="Biol. Direct">
        <title>Complete genome sequence of the extremely acidophilic methanotroph isolate V4, Methylacidiphilum infernorum, a representative of the bacterial phylum Verrucomicrobia.</title>
        <authorList>
            <person name="Hou S."/>
            <person name="Makarova K.S."/>
            <person name="Saw J.H."/>
            <person name="Senin P."/>
            <person name="Ly B.V."/>
            <person name="Zhou Z."/>
            <person name="Ren Y."/>
            <person name="Wang J."/>
            <person name="Galperin M.Y."/>
            <person name="Omelchenko M.V."/>
            <person name="Wolf Y.I."/>
            <person name="Yutin N."/>
            <person name="Koonin E.V."/>
            <person name="Stott M.B."/>
            <person name="Mountain B.W."/>
            <person name="Crowe M.A."/>
            <person name="Smirnova A.V."/>
            <person name="Dunfield P.F."/>
            <person name="Feng L."/>
            <person name="Wang L."/>
            <person name="Alam M."/>
        </authorList>
    </citation>
    <scope>NUCLEOTIDE SEQUENCE [LARGE SCALE GENOMIC DNA]</scope>
    <source>
        <strain evidence="10">Isolate V4</strain>
    </source>
</reference>
<comment type="similarity">
    <text evidence="3">Belongs to the peptidase M50B family.</text>
</comment>
<dbReference type="InterPro" id="IPR008915">
    <property type="entry name" value="Peptidase_M50"/>
</dbReference>